<comment type="caution">
    <text evidence="1">The sequence shown here is derived from an EMBL/GenBank/DDBJ whole genome shotgun (WGS) entry which is preliminary data.</text>
</comment>
<accession>A0A1V4SWH4</accession>
<dbReference type="EMBL" id="LTAY01000029">
    <property type="protein sequence ID" value="OPX48645.1"/>
    <property type="molecule type" value="Genomic_DNA"/>
</dbReference>
<organism evidence="1 2">
    <name type="scientific">Clostridium thermobutyricum DSM 4928</name>
    <dbReference type="NCBI Taxonomy" id="1121339"/>
    <lineage>
        <taxon>Bacteria</taxon>
        <taxon>Bacillati</taxon>
        <taxon>Bacillota</taxon>
        <taxon>Clostridia</taxon>
        <taxon>Eubacteriales</taxon>
        <taxon>Clostridiaceae</taxon>
        <taxon>Clostridium</taxon>
    </lineage>
</organism>
<gene>
    <name evidence="1" type="ORF">CLTHE_11040</name>
</gene>
<evidence type="ECO:0000313" key="2">
    <source>
        <dbReference type="Proteomes" id="UP000191448"/>
    </source>
</evidence>
<dbReference type="Proteomes" id="UP000191448">
    <property type="component" value="Unassembled WGS sequence"/>
</dbReference>
<evidence type="ECO:0000313" key="1">
    <source>
        <dbReference type="EMBL" id="OPX48645.1"/>
    </source>
</evidence>
<reference evidence="1 2" key="1">
    <citation type="submission" date="2016-02" db="EMBL/GenBank/DDBJ databases">
        <title>Genome sequence of Clostridium thermobutyricum DSM 4928.</title>
        <authorList>
            <person name="Poehlein A."/>
            <person name="Daniel R."/>
        </authorList>
    </citation>
    <scope>NUCLEOTIDE SEQUENCE [LARGE SCALE GENOMIC DNA]</scope>
    <source>
        <strain evidence="1 2">DSM 4928</strain>
    </source>
</reference>
<proteinExistence type="predicted"/>
<sequence>MFCRFPKEYFFKVEKEEGLIDFEEESSDLRGDDLEDNIYDERTKCACKKGHVKYVDDKCESCKKEHVQHEEHKCEACKGEKHKKETECKSCKKEKKDGYVCDVKEFEIYHMADEDYIHELEKEDKKCKCNCKCKEDREE</sequence>
<dbReference type="RefSeq" id="WP_080022373.1">
    <property type="nucleotide sequence ID" value="NZ_LTAY01000029.1"/>
</dbReference>
<name>A0A1V4SWH4_9CLOT</name>
<protein>
    <submittedName>
        <fullName evidence="1">Uncharacterized protein</fullName>
    </submittedName>
</protein>
<dbReference type="AlphaFoldDB" id="A0A1V4SWH4"/>